<dbReference type="InterPro" id="IPR036388">
    <property type="entry name" value="WH-like_DNA-bd_sf"/>
</dbReference>
<dbReference type="Proteomes" id="UP000826254">
    <property type="component" value="Chromosome"/>
</dbReference>
<dbReference type="KEGG" id="hmp:K6T50_09015"/>
<dbReference type="Gene3D" id="1.10.10.10">
    <property type="entry name" value="Winged helix-like DNA-binding domain superfamily/Winged helix DNA-binding domain"/>
    <property type="match status" value="1"/>
</dbReference>
<dbReference type="SUPFAM" id="SSF46785">
    <property type="entry name" value="Winged helix' DNA-binding domain"/>
    <property type="match status" value="1"/>
</dbReference>
<dbReference type="InterPro" id="IPR055771">
    <property type="entry name" value="DUF7347"/>
</dbReference>
<protein>
    <submittedName>
        <fullName evidence="3">Helix-turn-helix domain-containing protein</fullName>
    </submittedName>
</protein>
<dbReference type="RefSeq" id="WP_222606288.1">
    <property type="nucleotide sequence ID" value="NZ_CP081958.1"/>
</dbReference>
<organism evidence="3 4">
    <name type="scientific">Halobaculum magnesiiphilum</name>
    <dbReference type="NCBI Taxonomy" id="1017351"/>
    <lineage>
        <taxon>Archaea</taxon>
        <taxon>Methanobacteriati</taxon>
        <taxon>Methanobacteriota</taxon>
        <taxon>Stenosarchaea group</taxon>
        <taxon>Halobacteria</taxon>
        <taxon>Halobacteriales</taxon>
        <taxon>Haloferacaceae</taxon>
        <taxon>Halobaculum</taxon>
    </lineage>
</organism>
<evidence type="ECO:0000313" key="3">
    <source>
        <dbReference type="EMBL" id="QZP36466.1"/>
    </source>
</evidence>
<evidence type="ECO:0000256" key="1">
    <source>
        <dbReference type="SAM" id="MobiDB-lite"/>
    </source>
</evidence>
<feature type="domain" description="DUF7347" evidence="2">
    <location>
        <begin position="32"/>
        <end position="104"/>
    </location>
</feature>
<sequence>MEFTPTGPSASRDDARAGDADPQGDDAARDAADALSALASEHRIAILRELAAADGPLSFSTLRERVGMRDTGRFNYHLGELRGRFVRERDGGYVLGHAGERVVLAAADLDPEGAAMLADGRTTEGGGDDACPVCGEVDCDRVIHVHLSGR</sequence>
<dbReference type="GeneID" id="67178279"/>
<feature type="region of interest" description="Disordered" evidence="1">
    <location>
        <begin position="1"/>
        <end position="29"/>
    </location>
</feature>
<proteinExistence type="predicted"/>
<gene>
    <name evidence="3" type="ORF">K6T50_09015</name>
</gene>
<dbReference type="EMBL" id="CP081958">
    <property type="protein sequence ID" value="QZP36466.1"/>
    <property type="molecule type" value="Genomic_DNA"/>
</dbReference>
<reference evidence="3 4" key="1">
    <citation type="journal article" date="2021" name="Int. J. Syst. Evol. Microbiol.">
        <title>Halobaculum halophilum sp. nov. and Halobaculum salinum sp. nov., isolated from salt lake and saline soil.</title>
        <authorList>
            <person name="Cui H.L."/>
            <person name="Shi X.W."/>
            <person name="Yin X.M."/>
            <person name="Yang X.Y."/>
            <person name="Hou J."/>
            <person name="Zhu L."/>
        </authorList>
    </citation>
    <scope>NUCLEOTIDE SEQUENCE [LARGE SCALE GENOMIC DNA]</scope>
    <source>
        <strain evidence="3 4">NBRC 109044</strain>
    </source>
</reference>
<dbReference type="InterPro" id="IPR036390">
    <property type="entry name" value="WH_DNA-bd_sf"/>
</dbReference>
<evidence type="ECO:0000313" key="4">
    <source>
        <dbReference type="Proteomes" id="UP000826254"/>
    </source>
</evidence>
<evidence type="ECO:0000259" key="2">
    <source>
        <dbReference type="Pfam" id="PF24038"/>
    </source>
</evidence>
<accession>A0A8T8W9G8</accession>
<keyword evidence="4" id="KW-1185">Reference proteome</keyword>
<dbReference type="Pfam" id="PF24038">
    <property type="entry name" value="DUF7347"/>
    <property type="match status" value="1"/>
</dbReference>
<name>A0A8T8W9G8_9EURY</name>
<dbReference type="AlphaFoldDB" id="A0A8T8W9G8"/>